<dbReference type="EMBL" id="CAJZAH010000004">
    <property type="protein sequence ID" value="CAG9179761.1"/>
    <property type="molecule type" value="Genomic_DNA"/>
</dbReference>
<dbReference type="NCBIfam" id="NF005435">
    <property type="entry name" value="PRK07021.1"/>
    <property type="match status" value="1"/>
</dbReference>
<keyword evidence="8 10" id="KW-1133">Transmembrane helix</keyword>
<sequence>MAKTLTSSPATGGSGNRGKLVLGGIVVAAALGAGSFFLGSLLSNRAAPPAPAAPVIPAPIFVALDAFTVNLKGEDGDRFLHTGLSIKVADAATQARIAEYLPEARSRILLLLSAKQPPELATVEGKHKLAEEIKQALAKPFAGGLPPQQITDVLFTSFVVQ</sequence>
<organism evidence="11 12">
    <name type="scientific">Cupriavidus respiraculi</name>
    <dbReference type="NCBI Taxonomy" id="195930"/>
    <lineage>
        <taxon>Bacteria</taxon>
        <taxon>Pseudomonadati</taxon>
        <taxon>Pseudomonadota</taxon>
        <taxon>Betaproteobacteria</taxon>
        <taxon>Burkholderiales</taxon>
        <taxon>Burkholderiaceae</taxon>
        <taxon>Cupriavidus</taxon>
    </lineage>
</organism>
<dbReference type="PANTHER" id="PTHR35091">
    <property type="entry name" value="FLAGELLAR PROTEIN FLIL"/>
    <property type="match status" value="1"/>
</dbReference>
<proteinExistence type="inferred from homology"/>
<keyword evidence="4" id="KW-1003">Cell membrane</keyword>
<comment type="subcellular location">
    <subcellularLocation>
        <location evidence="10">Cell inner membrane</location>
    </subcellularLocation>
    <subcellularLocation>
        <location evidence="2">Cell membrane</location>
        <topology evidence="2">Single-pass membrane protein</topology>
    </subcellularLocation>
</comment>
<feature type="transmembrane region" description="Helical" evidence="10">
    <location>
        <begin position="20"/>
        <end position="42"/>
    </location>
</feature>
<evidence type="ECO:0000256" key="8">
    <source>
        <dbReference type="ARBA" id="ARBA00022989"/>
    </source>
</evidence>
<evidence type="ECO:0000256" key="5">
    <source>
        <dbReference type="ARBA" id="ARBA00022500"/>
    </source>
</evidence>
<protein>
    <recommendedName>
        <fullName evidence="10">Flagellar protein FliL</fullName>
    </recommendedName>
</protein>
<evidence type="ECO:0000256" key="1">
    <source>
        <dbReference type="ARBA" id="ARBA00002254"/>
    </source>
</evidence>
<dbReference type="PANTHER" id="PTHR35091:SF2">
    <property type="entry name" value="FLAGELLAR PROTEIN FLIL"/>
    <property type="match status" value="1"/>
</dbReference>
<comment type="similarity">
    <text evidence="3 10">Belongs to the FliL family.</text>
</comment>
<comment type="caution">
    <text evidence="11">The sequence shown here is derived from an EMBL/GenBank/DDBJ whole genome shotgun (WGS) entry which is preliminary data.</text>
</comment>
<evidence type="ECO:0000313" key="11">
    <source>
        <dbReference type="EMBL" id="CAG9179761.1"/>
    </source>
</evidence>
<dbReference type="RefSeq" id="WP_224043512.1">
    <property type="nucleotide sequence ID" value="NZ_CAJZAH010000004.1"/>
</dbReference>
<dbReference type="Proteomes" id="UP000721236">
    <property type="component" value="Unassembled WGS sequence"/>
</dbReference>
<evidence type="ECO:0000256" key="2">
    <source>
        <dbReference type="ARBA" id="ARBA00004162"/>
    </source>
</evidence>
<keyword evidence="6 10" id="KW-0812">Transmembrane</keyword>
<evidence type="ECO:0000256" key="7">
    <source>
        <dbReference type="ARBA" id="ARBA00022779"/>
    </source>
</evidence>
<evidence type="ECO:0000256" key="3">
    <source>
        <dbReference type="ARBA" id="ARBA00008281"/>
    </source>
</evidence>
<gene>
    <name evidence="11" type="ORF">LMG21510_03890</name>
</gene>
<accession>A0ABN7Z5X4</accession>
<dbReference type="InterPro" id="IPR005503">
    <property type="entry name" value="FliL"/>
</dbReference>
<keyword evidence="5 10" id="KW-0145">Chemotaxis</keyword>
<evidence type="ECO:0000256" key="9">
    <source>
        <dbReference type="ARBA" id="ARBA00023136"/>
    </source>
</evidence>
<keyword evidence="12" id="KW-1185">Reference proteome</keyword>
<comment type="function">
    <text evidence="1 10">Controls the rotational direction of flagella during chemotaxis.</text>
</comment>
<keyword evidence="7 10" id="KW-0283">Flagellar rotation</keyword>
<evidence type="ECO:0000256" key="10">
    <source>
        <dbReference type="RuleBase" id="RU364125"/>
    </source>
</evidence>
<keyword evidence="10" id="KW-0997">Cell inner membrane</keyword>
<dbReference type="Pfam" id="PF03748">
    <property type="entry name" value="FliL"/>
    <property type="match status" value="1"/>
</dbReference>
<evidence type="ECO:0000256" key="4">
    <source>
        <dbReference type="ARBA" id="ARBA00022475"/>
    </source>
</evidence>
<reference evidence="11 12" key="1">
    <citation type="submission" date="2021-08" db="EMBL/GenBank/DDBJ databases">
        <authorList>
            <person name="Peeters C."/>
        </authorList>
    </citation>
    <scope>NUCLEOTIDE SEQUENCE [LARGE SCALE GENOMIC DNA]</scope>
    <source>
        <strain evidence="11 12">LMG 21510</strain>
    </source>
</reference>
<keyword evidence="9 10" id="KW-0472">Membrane</keyword>
<name>A0ABN7Z5X4_9BURK</name>
<evidence type="ECO:0000313" key="12">
    <source>
        <dbReference type="Proteomes" id="UP000721236"/>
    </source>
</evidence>
<evidence type="ECO:0000256" key="6">
    <source>
        <dbReference type="ARBA" id="ARBA00022692"/>
    </source>
</evidence>